<feature type="chain" id="PRO_5004059878" description="Lipoprotein" evidence="1">
    <location>
        <begin position="26"/>
        <end position="273"/>
    </location>
</feature>
<evidence type="ECO:0008006" key="4">
    <source>
        <dbReference type="Google" id="ProtNLM"/>
    </source>
</evidence>
<organism evidence="2 3">
    <name type="scientific">Pseudobdellovibrio exovorus JSS</name>
    <dbReference type="NCBI Taxonomy" id="1184267"/>
    <lineage>
        <taxon>Bacteria</taxon>
        <taxon>Pseudomonadati</taxon>
        <taxon>Bdellovibrionota</taxon>
        <taxon>Bdellovibrionia</taxon>
        <taxon>Bdellovibrionales</taxon>
        <taxon>Pseudobdellovibrionaceae</taxon>
        <taxon>Pseudobdellovibrio</taxon>
    </lineage>
</organism>
<name>M4V5E1_9BACT</name>
<dbReference type="Proteomes" id="UP000012040">
    <property type="component" value="Chromosome"/>
</dbReference>
<dbReference type="PATRIC" id="fig|1184267.3.peg.186"/>
<evidence type="ECO:0000313" key="2">
    <source>
        <dbReference type="EMBL" id="AGH94403.1"/>
    </source>
</evidence>
<dbReference type="SUPFAM" id="SSF48452">
    <property type="entry name" value="TPR-like"/>
    <property type="match status" value="1"/>
</dbReference>
<feature type="signal peptide" evidence="1">
    <location>
        <begin position="1"/>
        <end position="25"/>
    </location>
</feature>
<dbReference type="EMBL" id="CP003537">
    <property type="protein sequence ID" value="AGH94403.1"/>
    <property type="molecule type" value="Genomic_DNA"/>
</dbReference>
<gene>
    <name evidence="2" type="ORF">A11Q_183</name>
</gene>
<sequence length="273" mass="31543">MPSRLFKLLLICSASLLLVSSCTSTSEVFTVPNSVSSERRQTFENAEALFAAQNYETALPLYIRLSQSAGNRFDPINDESLWRLVQIYEKNDESEKALLALDELSQKSFSIAQEKILLAQIKNFTKTGNRAQAQESLAKFDRLYRQNYLSTSELYDYLEESLDLNYDRKAIEEAVFLGDIQKYFVFIMEGSSSPENEKATELLIQTYNRFFHLLKTGLLSAEFKHQLSIALLDQLRLFDRYKLDGLSQNPKTILKFSEYSNKQKQFLTESFFK</sequence>
<evidence type="ECO:0000313" key="3">
    <source>
        <dbReference type="Proteomes" id="UP000012040"/>
    </source>
</evidence>
<dbReference type="AlphaFoldDB" id="M4V5E1"/>
<dbReference type="RefSeq" id="WP_015468893.1">
    <property type="nucleotide sequence ID" value="NC_020813.1"/>
</dbReference>
<proteinExistence type="predicted"/>
<dbReference type="PROSITE" id="PS51257">
    <property type="entry name" value="PROKAR_LIPOPROTEIN"/>
    <property type="match status" value="1"/>
</dbReference>
<dbReference type="HOGENOM" id="CLU_1018034_0_0_7"/>
<dbReference type="InterPro" id="IPR011990">
    <property type="entry name" value="TPR-like_helical_dom_sf"/>
</dbReference>
<keyword evidence="1" id="KW-0732">Signal</keyword>
<dbReference type="KEGG" id="bex:A11Q_183"/>
<dbReference type="STRING" id="1184267.A11Q_183"/>
<reference evidence="2 3" key="1">
    <citation type="journal article" date="2013" name="ISME J.">
        <title>By their genes ye shall know them: genomic signatures of predatory bacteria.</title>
        <authorList>
            <person name="Pasternak Z."/>
            <person name="Pietrokovski S."/>
            <person name="Rotem O."/>
            <person name="Gophna U."/>
            <person name="Lurie-Weinberger M.N."/>
            <person name="Jurkevitch E."/>
        </authorList>
    </citation>
    <scope>NUCLEOTIDE SEQUENCE [LARGE SCALE GENOMIC DNA]</scope>
    <source>
        <strain evidence="2 3">JSS</strain>
    </source>
</reference>
<evidence type="ECO:0000256" key="1">
    <source>
        <dbReference type="SAM" id="SignalP"/>
    </source>
</evidence>
<protein>
    <recommendedName>
        <fullName evidence="4">Lipoprotein</fullName>
    </recommendedName>
</protein>
<keyword evidence="3" id="KW-1185">Reference proteome</keyword>
<accession>M4V5E1</accession>